<evidence type="ECO:0000256" key="1">
    <source>
        <dbReference type="ARBA" id="ARBA00004651"/>
    </source>
</evidence>
<evidence type="ECO:0000256" key="8">
    <source>
        <dbReference type="SAM" id="Phobius"/>
    </source>
</evidence>
<keyword evidence="6 8" id="KW-1133">Transmembrane helix</keyword>
<feature type="transmembrane region" description="Helical" evidence="8">
    <location>
        <begin position="69"/>
        <end position="87"/>
    </location>
</feature>
<evidence type="ECO:0000313" key="10">
    <source>
        <dbReference type="Proteomes" id="UP001150830"/>
    </source>
</evidence>
<dbReference type="GO" id="GO:0008360">
    <property type="term" value="P:regulation of cell shape"/>
    <property type="evidence" value="ECO:0007669"/>
    <property type="project" value="UniProtKB-KW"/>
</dbReference>
<dbReference type="AlphaFoldDB" id="A0A9X3IRZ2"/>
<protein>
    <submittedName>
        <fullName evidence="9">Rod shape-determining protein MreD</fullName>
    </submittedName>
</protein>
<feature type="transmembrane region" description="Helical" evidence="8">
    <location>
        <begin position="94"/>
        <end position="114"/>
    </location>
</feature>
<organism evidence="9 10">
    <name type="scientific">Parathalassolituus penaei</name>
    <dbReference type="NCBI Taxonomy" id="2997323"/>
    <lineage>
        <taxon>Bacteria</taxon>
        <taxon>Pseudomonadati</taxon>
        <taxon>Pseudomonadota</taxon>
        <taxon>Gammaproteobacteria</taxon>
        <taxon>Oceanospirillales</taxon>
        <taxon>Oceanospirillaceae</taxon>
        <taxon>Parathalassolituus</taxon>
    </lineage>
</organism>
<keyword evidence="5" id="KW-0133">Cell shape</keyword>
<dbReference type="NCBIfam" id="TIGR03426">
    <property type="entry name" value="shape_MreD"/>
    <property type="match status" value="1"/>
</dbReference>
<feature type="transmembrane region" description="Helical" evidence="8">
    <location>
        <begin position="6"/>
        <end position="22"/>
    </location>
</feature>
<comment type="caution">
    <text evidence="9">The sequence shown here is derived from an EMBL/GenBank/DDBJ whole genome shotgun (WGS) entry which is preliminary data.</text>
</comment>
<evidence type="ECO:0000256" key="6">
    <source>
        <dbReference type="ARBA" id="ARBA00022989"/>
    </source>
</evidence>
<evidence type="ECO:0000256" key="7">
    <source>
        <dbReference type="ARBA" id="ARBA00023136"/>
    </source>
</evidence>
<dbReference type="InterPro" id="IPR026034">
    <property type="entry name" value="MreD_proteobac"/>
</dbReference>
<dbReference type="Proteomes" id="UP001150830">
    <property type="component" value="Unassembled WGS sequence"/>
</dbReference>
<dbReference type="PANTHER" id="PTHR37484:SF1">
    <property type="entry name" value="ROD SHAPE-DETERMINING PROTEIN MRED"/>
    <property type="match status" value="1"/>
</dbReference>
<feature type="transmembrane region" description="Helical" evidence="8">
    <location>
        <begin position="134"/>
        <end position="153"/>
    </location>
</feature>
<dbReference type="InterPro" id="IPR007227">
    <property type="entry name" value="Cell_shape_determining_MreD"/>
</dbReference>
<dbReference type="GO" id="GO:0005886">
    <property type="term" value="C:plasma membrane"/>
    <property type="evidence" value="ECO:0007669"/>
    <property type="project" value="UniProtKB-SubCell"/>
</dbReference>
<comment type="subcellular location">
    <subcellularLocation>
        <location evidence="1">Cell membrane</location>
        <topology evidence="1">Multi-pass membrane protein</topology>
    </subcellularLocation>
</comment>
<dbReference type="RefSeq" id="WP_283172561.1">
    <property type="nucleotide sequence ID" value="NZ_JAPNOA010000016.1"/>
</dbReference>
<gene>
    <name evidence="9" type="primary">mreD</name>
    <name evidence="9" type="ORF">OUO13_04030</name>
</gene>
<keyword evidence="4 8" id="KW-0812">Transmembrane</keyword>
<dbReference type="PANTHER" id="PTHR37484">
    <property type="entry name" value="ROD SHAPE-DETERMINING PROTEIN MRED"/>
    <property type="match status" value="1"/>
</dbReference>
<evidence type="ECO:0000256" key="3">
    <source>
        <dbReference type="ARBA" id="ARBA00022475"/>
    </source>
</evidence>
<keyword evidence="10" id="KW-1185">Reference proteome</keyword>
<proteinExistence type="inferred from homology"/>
<feature type="transmembrane region" description="Helical" evidence="8">
    <location>
        <begin position="34"/>
        <end position="57"/>
    </location>
</feature>
<accession>A0A9X3IRZ2</accession>
<reference evidence="9" key="1">
    <citation type="submission" date="2022-11" db="EMBL/GenBank/DDBJ databases">
        <title>Parathalassolutuus dongxingensis gen. nov., sp. nov., a novel member of family Oceanospirillaceae isolated from a coastal shrimp pond in Guangxi, China.</title>
        <authorList>
            <person name="Chen H."/>
        </authorList>
    </citation>
    <scope>NUCLEOTIDE SEQUENCE</scope>
    <source>
        <strain evidence="9">G-43</strain>
    </source>
</reference>
<evidence type="ECO:0000256" key="4">
    <source>
        <dbReference type="ARBA" id="ARBA00022692"/>
    </source>
</evidence>
<dbReference type="EMBL" id="JAPNOA010000016">
    <property type="protein sequence ID" value="MCY0964344.1"/>
    <property type="molecule type" value="Genomic_DNA"/>
</dbReference>
<keyword evidence="3" id="KW-1003">Cell membrane</keyword>
<dbReference type="Pfam" id="PF04093">
    <property type="entry name" value="MreD"/>
    <property type="match status" value="1"/>
</dbReference>
<evidence type="ECO:0000256" key="5">
    <source>
        <dbReference type="ARBA" id="ARBA00022960"/>
    </source>
</evidence>
<evidence type="ECO:0000313" key="9">
    <source>
        <dbReference type="EMBL" id="MCY0964344.1"/>
    </source>
</evidence>
<comment type="similarity">
    <text evidence="2">Belongs to the MreD family.</text>
</comment>
<keyword evidence="7 8" id="KW-0472">Membrane</keyword>
<evidence type="ECO:0000256" key="2">
    <source>
        <dbReference type="ARBA" id="ARBA00007776"/>
    </source>
</evidence>
<sequence>MNLQSFILGASFLFVGFTLEHLPMPELLLWFQPLWILLVITILVLNAPGLFGLWLAIPAGLMMDAEMGTLLGTHVFTFAVHIFLVQLLSRRFGVYNLVQQAALVWLLALGHQVLRHWSNQLIVEWPHPVQLWMPPLASALVWPWLYSIGQLLMRRILA</sequence>
<name>A0A9X3IRZ2_9GAMM</name>